<keyword evidence="6" id="KW-1185">Reference proteome</keyword>
<dbReference type="GO" id="GO:0005509">
    <property type="term" value="F:calcium ion binding"/>
    <property type="evidence" value="ECO:0007669"/>
    <property type="project" value="InterPro"/>
</dbReference>
<keyword evidence="1" id="KW-0106">Calcium</keyword>
<dbReference type="InterPro" id="IPR051712">
    <property type="entry name" value="ARTD-AVP"/>
</dbReference>
<dbReference type="PROSITE" id="PS51059">
    <property type="entry name" value="PARP_CATALYTIC"/>
    <property type="match status" value="1"/>
</dbReference>
<proteinExistence type="predicted"/>
<keyword evidence="2" id="KW-0808">Transferase</keyword>
<dbReference type="OrthoDB" id="408612at2759"/>
<dbReference type="GO" id="GO:1990404">
    <property type="term" value="F:NAD+-protein mono-ADP-ribosyltransferase activity"/>
    <property type="evidence" value="ECO:0007669"/>
    <property type="project" value="TreeGrafter"/>
</dbReference>
<keyword evidence="2" id="KW-0328">Glycosyltransferase</keyword>
<dbReference type="InterPro" id="IPR002048">
    <property type="entry name" value="EF_hand_dom"/>
</dbReference>
<dbReference type="CDD" id="cd00051">
    <property type="entry name" value="EFh"/>
    <property type="match status" value="1"/>
</dbReference>
<protein>
    <recommendedName>
        <fullName evidence="2">Poly [ADP-ribose] polymerase</fullName>
        <shortName evidence="2">PARP</shortName>
        <ecNumber evidence="2">2.4.2.-</ecNumber>
    </recommendedName>
</protein>
<dbReference type="SUPFAM" id="SSF56399">
    <property type="entry name" value="ADP-ribosylation"/>
    <property type="match status" value="1"/>
</dbReference>
<dbReference type="PROSITE" id="PS50222">
    <property type="entry name" value="EF_HAND_2"/>
    <property type="match status" value="1"/>
</dbReference>
<dbReference type="GO" id="GO:0003950">
    <property type="term" value="F:NAD+ poly-ADP-ribosyltransferase activity"/>
    <property type="evidence" value="ECO:0007669"/>
    <property type="project" value="UniProtKB-UniRule"/>
</dbReference>
<dbReference type="InterPro" id="IPR018247">
    <property type="entry name" value="EF_Hand_1_Ca_BS"/>
</dbReference>
<dbReference type="GO" id="GO:0005634">
    <property type="term" value="C:nucleus"/>
    <property type="evidence" value="ECO:0007669"/>
    <property type="project" value="TreeGrafter"/>
</dbReference>
<dbReference type="AlphaFoldDB" id="A0A812NYF3"/>
<comment type="caution">
    <text evidence="5">The sequence shown here is derived from an EMBL/GenBank/DDBJ whole genome shotgun (WGS) entry which is preliminary data.</text>
</comment>
<dbReference type="InterPro" id="IPR011992">
    <property type="entry name" value="EF-hand-dom_pair"/>
</dbReference>
<dbReference type="InterPro" id="IPR012317">
    <property type="entry name" value="Poly(ADP-ribose)pol_cat_dom"/>
</dbReference>
<evidence type="ECO:0000256" key="2">
    <source>
        <dbReference type="RuleBase" id="RU362114"/>
    </source>
</evidence>
<keyword evidence="2" id="KW-0520">NAD</keyword>
<feature type="domain" description="EF-hand" evidence="3">
    <location>
        <begin position="32"/>
        <end position="67"/>
    </location>
</feature>
<feature type="domain" description="PARP catalytic" evidence="4">
    <location>
        <begin position="601"/>
        <end position="848"/>
    </location>
</feature>
<dbReference type="PROSITE" id="PS00018">
    <property type="entry name" value="EF_HAND_1"/>
    <property type="match status" value="2"/>
</dbReference>
<dbReference type="SUPFAM" id="SSF47473">
    <property type="entry name" value="EF-hand"/>
    <property type="match status" value="1"/>
</dbReference>
<dbReference type="SMART" id="SM00054">
    <property type="entry name" value="EFh"/>
    <property type="match status" value="3"/>
</dbReference>
<dbReference type="Proteomes" id="UP000604046">
    <property type="component" value="Unassembled WGS sequence"/>
</dbReference>
<dbReference type="PANTHER" id="PTHR45740:SF2">
    <property type="entry name" value="POLY [ADP-RIBOSE] POLYMERASE"/>
    <property type="match status" value="1"/>
</dbReference>
<evidence type="ECO:0000313" key="6">
    <source>
        <dbReference type="Proteomes" id="UP000604046"/>
    </source>
</evidence>
<evidence type="ECO:0000313" key="5">
    <source>
        <dbReference type="EMBL" id="CAE7312810.1"/>
    </source>
</evidence>
<dbReference type="Pfam" id="PF00644">
    <property type="entry name" value="PARP"/>
    <property type="match status" value="1"/>
</dbReference>
<dbReference type="EC" id="2.4.2.-" evidence="2"/>
<evidence type="ECO:0000259" key="4">
    <source>
        <dbReference type="PROSITE" id="PS51059"/>
    </source>
</evidence>
<sequence>MGKKNKKSSKESDKFDKPDKLALTTDAGLSRRFKEVLVEIFRRFDLDEDGLLCDAELKGFSRVANKDDREFTEAELCEMKSMFHWKSDEPSGLTLRGFVQLYERQTAISEDETWSDLTRLGYNFLLDHEVLESNEDSALKETKETEGRREVRPVADLEEDLKLFGASSEKLLVLDSADSVQRVCLSRMAIEMGLECRMLQTEASDIPSLHVFRRPTPSGPALNLDRQALPASASRNSKACPVFTGLELDAASCKQLLDAFGSYVPAGWQVFAHHMTICLGSLSEARSSDCEISCDLQESIRNLRATESLTVEPISIGKADGVIALGVIGCPSVNRVPHITLACAKGHRPVESNKISKWRALPVDRLISLKGNVREYQQAEVSAGLTASTTQDRQEMLHRLEALEAQVLAARAICMRELLASDDASVRCAIEERERELASLNKVDEEDSKWQDYAIACSVTKGFEPEQITLKVVFDWSDADGSGKLSRKELEGSLGKIRACCGSLPEITDEAWHHLDEDGNGVVNFGESASWAGPRLGLELGVKKMLGKSASLMMSSSPCGVLGCPCENYVGDEDKRHEKKCKDCKHKGGLHVTSRASIGEVPFPGYWKNHDGEFNELIPMTGKLDEWQRLLKETYRKAYTKDRGKHNPTNPKVPAGFEVVNVKRNENKKSWEEYACRRGDLLEREEPPAPFPDVKTSVAMEKIGGAKASRLHAECNEWYLFHGTNPSAAEAICQTDFKVSRAGSSTGTLYGKGLYFAESITKADEYAKPNEEGLYAVLVCRVLGGQVHYTDEVEPDPEALVHSCIEGPYDTVCGDREKTRGTYREFVLFDSEDVYVEYVIEYKRKYKD</sequence>
<evidence type="ECO:0000259" key="3">
    <source>
        <dbReference type="PROSITE" id="PS50222"/>
    </source>
</evidence>
<organism evidence="5 6">
    <name type="scientific">Symbiodinium natans</name>
    <dbReference type="NCBI Taxonomy" id="878477"/>
    <lineage>
        <taxon>Eukaryota</taxon>
        <taxon>Sar</taxon>
        <taxon>Alveolata</taxon>
        <taxon>Dinophyceae</taxon>
        <taxon>Suessiales</taxon>
        <taxon>Symbiodiniaceae</taxon>
        <taxon>Symbiodinium</taxon>
    </lineage>
</organism>
<evidence type="ECO:0000256" key="1">
    <source>
        <dbReference type="ARBA" id="ARBA00022837"/>
    </source>
</evidence>
<dbReference type="PANTHER" id="PTHR45740">
    <property type="entry name" value="POLY [ADP-RIBOSE] POLYMERASE"/>
    <property type="match status" value="1"/>
</dbReference>
<reference evidence="5" key="1">
    <citation type="submission" date="2021-02" db="EMBL/GenBank/DDBJ databases">
        <authorList>
            <person name="Dougan E. K."/>
            <person name="Rhodes N."/>
            <person name="Thang M."/>
            <person name="Chan C."/>
        </authorList>
    </citation>
    <scope>NUCLEOTIDE SEQUENCE</scope>
</reference>
<accession>A0A812NYF3</accession>
<name>A0A812NYF3_9DINO</name>
<dbReference type="EMBL" id="CAJNDS010002080">
    <property type="protein sequence ID" value="CAE7312810.1"/>
    <property type="molecule type" value="Genomic_DNA"/>
</dbReference>
<dbReference type="Gene3D" id="1.10.238.10">
    <property type="entry name" value="EF-hand"/>
    <property type="match status" value="2"/>
</dbReference>
<dbReference type="Gene3D" id="3.90.228.10">
    <property type="match status" value="1"/>
</dbReference>
<gene>
    <name evidence="5" type="primary">PARP12</name>
    <name evidence="5" type="ORF">SNAT2548_LOCUS16426</name>
</gene>